<evidence type="ECO:0000259" key="5">
    <source>
        <dbReference type="PROSITE" id="PS50011"/>
    </source>
</evidence>
<dbReference type="GO" id="GO:0004674">
    <property type="term" value="F:protein serine/threonine kinase activity"/>
    <property type="evidence" value="ECO:0007669"/>
    <property type="project" value="UniProtKB-EC"/>
</dbReference>
<dbReference type="STRING" id="75913.A0A0K0FT08"/>
<feature type="domain" description="Protein kinase" evidence="5">
    <location>
        <begin position="22"/>
        <end position="303"/>
    </location>
</feature>
<dbReference type="InterPro" id="IPR017441">
    <property type="entry name" value="Protein_kinase_ATP_BS"/>
</dbReference>
<dbReference type="Pfam" id="PF00069">
    <property type="entry name" value="Pkinase"/>
    <property type="match status" value="1"/>
</dbReference>
<dbReference type="PROSITE" id="PS00108">
    <property type="entry name" value="PROTEIN_KINASE_ST"/>
    <property type="match status" value="1"/>
</dbReference>
<organism evidence="6 7">
    <name type="scientific">Strongyloides venezuelensis</name>
    <name type="common">Threadworm</name>
    <dbReference type="NCBI Taxonomy" id="75913"/>
    <lineage>
        <taxon>Eukaryota</taxon>
        <taxon>Metazoa</taxon>
        <taxon>Ecdysozoa</taxon>
        <taxon>Nematoda</taxon>
        <taxon>Chromadorea</taxon>
        <taxon>Rhabditida</taxon>
        <taxon>Tylenchina</taxon>
        <taxon>Panagrolaimomorpha</taxon>
        <taxon>Strongyloidoidea</taxon>
        <taxon>Strongyloididae</taxon>
        <taxon>Strongyloides</taxon>
    </lineage>
</organism>
<dbReference type="PROSITE" id="PS50011">
    <property type="entry name" value="PROTEIN_KINASE_DOM"/>
    <property type="match status" value="1"/>
</dbReference>
<evidence type="ECO:0000256" key="4">
    <source>
        <dbReference type="PROSITE-ProRule" id="PRU10141"/>
    </source>
</evidence>
<reference evidence="6" key="1">
    <citation type="submission" date="2014-07" db="EMBL/GenBank/DDBJ databases">
        <authorList>
            <person name="Martin A.A"/>
            <person name="De Silva N."/>
        </authorList>
    </citation>
    <scope>NUCLEOTIDE SEQUENCE</scope>
</reference>
<dbReference type="InterPro" id="IPR000719">
    <property type="entry name" value="Prot_kinase_dom"/>
</dbReference>
<dbReference type="SMART" id="SM00220">
    <property type="entry name" value="S_TKc"/>
    <property type="match status" value="1"/>
</dbReference>
<keyword evidence="3 4" id="KW-0067">ATP-binding</keyword>
<dbReference type="PANTHER" id="PTHR11909">
    <property type="entry name" value="CASEIN KINASE-RELATED"/>
    <property type="match status" value="1"/>
</dbReference>
<reference evidence="7" key="2">
    <citation type="submission" date="2015-08" db="UniProtKB">
        <authorList>
            <consortium name="WormBaseParasite"/>
        </authorList>
    </citation>
    <scope>IDENTIFICATION</scope>
</reference>
<dbReference type="EC" id="2.7.11.1" evidence="1"/>
<sequence length="521" mass="59890">MLNFNLNLPKLPHSIHLNESIYVLQELIGTGGFSNVFKGTKITATGSNTCAIKLGRNISQEQNVMNSVLAKNMLDEFFFNRFCPLPQVIDTGFDASTNNFFITMDVYPISLYEYINRCLPDGKFNLNDINGIVGNLLDALKYLSSFYVIHQDIKPANIMLKEMNNLKQVVLIDYGTAQMVDVSGKKDDTTEEMLKKKVCMTPMYCAISIHEGSYKSFTDDLQAIFFNVYEWLTGELPWKHCKNNYNEIYRLKKEMYCMFSEDKKLNFSENNFLLLLVNTIRNLKTDDYPNYILLKQALNDIVFSKLNTTQSECSTASLANKETGFYTLDVTQYMDVLSKMKRVSMVDKLELRCVKSSMEISCLINKTKTISVLIHFEKYNVRGFLFGYRLSCNTGIHKCQILENFGHKRLNHRVTSLQSLLRGLLSLVKMYQRQGHNSITVIIIEPGFYTFLKDLQGGKITGKENIWGDSFRNDIKEYIKLVEKLNHLTIIYTEPKNDIQAVNETIQLVDSVITAYENESL</sequence>
<dbReference type="PROSITE" id="PS00107">
    <property type="entry name" value="PROTEIN_KINASE_ATP"/>
    <property type="match status" value="1"/>
</dbReference>
<evidence type="ECO:0000256" key="1">
    <source>
        <dbReference type="ARBA" id="ARBA00012513"/>
    </source>
</evidence>
<name>A0A0K0FT08_STRVS</name>
<dbReference type="InterPro" id="IPR008271">
    <property type="entry name" value="Ser/Thr_kinase_AS"/>
</dbReference>
<evidence type="ECO:0000256" key="2">
    <source>
        <dbReference type="ARBA" id="ARBA00022741"/>
    </source>
</evidence>
<dbReference type="InterPro" id="IPR011009">
    <property type="entry name" value="Kinase-like_dom_sf"/>
</dbReference>
<dbReference type="WBParaSite" id="SVE_1454200.1">
    <property type="protein sequence ID" value="SVE_1454200.1"/>
    <property type="gene ID" value="SVE_1454200"/>
</dbReference>
<feature type="binding site" evidence="4">
    <location>
        <position position="53"/>
    </location>
    <ligand>
        <name>ATP</name>
        <dbReference type="ChEBI" id="CHEBI:30616"/>
    </ligand>
</feature>
<proteinExistence type="predicted"/>
<accession>A0A0K0FT08</accession>
<keyword evidence="6" id="KW-1185">Reference proteome</keyword>
<dbReference type="InterPro" id="IPR050235">
    <property type="entry name" value="CK1_Ser-Thr_kinase"/>
</dbReference>
<evidence type="ECO:0000313" key="7">
    <source>
        <dbReference type="WBParaSite" id="SVE_1454200.1"/>
    </source>
</evidence>
<dbReference type="AlphaFoldDB" id="A0A0K0FT08"/>
<protein>
    <recommendedName>
        <fullName evidence="1">non-specific serine/threonine protein kinase</fullName>
        <ecNumber evidence="1">2.7.11.1</ecNumber>
    </recommendedName>
</protein>
<dbReference type="GO" id="GO:0005524">
    <property type="term" value="F:ATP binding"/>
    <property type="evidence" value="ECO:0007669"/>
    <property type="project" value="UniProtKB-UniRule"/>
</dbReference>
<evidence type="ECO:0000256" key="3">
    <source>
        <dbReference type="ARBA" id="ARBA00022840"/>
    </source>
</evidence>
<dbReference type="Proteomes" id="UP000035680">
    <property type="component" value="Unassembled WGS sequence"/>
</dbReference>
<evidence type="ECO:0000313" key="6">
    <source>
        <dbReference type="Proteomes" id="UP000035680"/>
    </source>
</evidence>
<dbReference type="Gene3D" id="1.10.510.10">
    <property type="entry name" value="Transferase(Phosphotransferase) domain 1"/>
    <property type="match status" value="1"/>
</dbReference>
<dbReference type="SUPFAM" id="SSF56112">
    <property type="entry name" value="Protein kinase-like (PK-like)"/>
    <property type="match status" value="1"/>
</dbReference>
<keyword evidence="2 4" id="KW-0547">Nucleotide-binding</keyword>